<comment type="function">
    <text evidence="2">Involved in amino sugar synthesis (formation of chitin, supplies the amino sugars of asparagine-linked oligosaccharides of glycoproteins).</text>
</comment>
<dbReference type="GO" id="GO:0006487">
    <property type="term" value="P:protein N-linked glycosylation"/>
    <property type="evidence" value="ECO:0007669"/>
    <property type="project" value="TreeGrafter"/>
</dbReference>
<dbReference type="UniPathway" id="UPA00113">
    <property type="reaction ID" value="UER00528"/>
</dbReference>
<evidence type="ECO:0000256" key="9">
    <source>
        <dbReference type="ARBA" id="ARBA00029805"/>
    </source>
</evidence>
<dbReference type="Pfam" id="PF01380">
    <property type="entry name" value="SIS"/>
    <property type="match status" value="2"/>
</dbReference>
<dbReference type="SUPFAM" id="SSF53697">
    <property type="entry name" value="SIS domain"/>
    <property type="match status" value="1"/>
</dbReference>
<dbReference type="PROSITE" id="PS51278">
    <property type="entry name" value="GATASE_TYPE_2"/>
    <property type="match status" value="1"/>
</dbReference>
<keyword evidence="7" id="KW-0677">Repeat</keyword>
<evidence type="ECO:0000256" key="4">
    <source>
        <dbReference type="ARBA" id="ARBA00012916"/>
    </source>
</evidence>
<dbReference type="CDD" id="cd05008">
    <property type="entry name" value="SIS_GlmS_GlmD_1"/>
    <property type="match status" value="1"/>
</dbReference>
<evidence type="ECO:0000313" key="13">
    <source>
        <dbReference type="EMBL" id="KAF2237531.1"/>
    </source>
</evidence>
<dbReference type="Proteomes" id="UP000800092">
    <property type="component" value="Unassembled WGS sequence"/>
</dbReference>
<dbReference type="GO" id="GO:0006002">
    <property type="term" value="P:fructose 6-phosphate metabolic process"/>
    <property type="evidence" value="ECO:0007669"/>
    <property type="project" value="TreeGrafter"/>
</dbReference>
<dbReference type="GO" id="GO:0006048">
    <property type="term" value="P:UDP-N-acetylglucosamine biosynthetic process"/>
    <property type="evidence" value="ECO:0007669"/>
    <property type="project" value="UniProtKB-UniPathway"/>
</dbReference>
<dbReference type="PANTHER" id="PTHR10937">
    <property type="entry name" value="GLUCOSAMINE--FRUCTOSE-6-PHOSPHATE AMINOTRANSFERASE, ISOMERIZING"/>
    <property type="match status" value="1"/>
</dbReference>
<dbReference type="SUPFAM" id="SSF56235">
    <property type="entry name" value="N-terminal nucleophile aminohydrolases (Ntn hydrolases)"/>
    <property type="match status" value="1"/>
</dbReference>
<organism evidence="13 14">
    <name type="scientific">Viridothelium virens</name>
    <name type="common">Speckled blister lichen</name>
    <name type="synonym">Trypethelium virens</name>
    <dbReference type="NCBI Taxonomy" id="1048519"/>
    <lineage>
        <taxon>Eukaryota</taxon>
        <taxon>Fungi</taxon>
        <taxon>Dikarya</taxon>
        <taxon>Ascomycota</taxon>
        <taxon>Pezizomycotina</taxon>
        <taxon>Dothideomycetes</taxon>
        <taxon>Dothideomycetes incertae sedis</taxon>
        <taxon>Trypetheliales</taxon>
        <taxon>Trypetheliaceae</taxon>
        <taxon>Viridothelium</taxon>
    </lineage>
</organism>
<dbReference type="GO" id="GO:0097367">
    <property type="term" value="F:carbohydrate derivative binding"/>
    <property type="evidence" value="ECO:0007669"/>
    <property type="project" value="InterPro"/>
</dbReference>
<dbReference type="Pfam" id="PF13522">
    <property type="entry name" value="GATase_6"/>
    <property type="match status" value="1"/>
</dbReference>
<name>A0A6A6HHV5_VIRVR</name>
<dbReference type="InterPro" id="IPR046348">
    <property type="entry name" value="SIS_dom_sf"/>
</dbReference>
<dbReference type="InterPro" id="IPR005855">
    <property type="entry name" value="GFAT"/>
</dbReference>
<evidence type="ECO:0000256" key="2">
    <source>
        <dbReference type="ARBA" id="ARBA00003267"/>
    </source>
</evidence>
<dbReference type="CDD" id="cd05009">
    <property type="entry name" value="SIS_GlmS_GlmD_2"/>
    <property type="match status" value="1"/>
</dbReference>
<keyword evidence="8" id="KW-0315">Glutamine amidotransferase</keyword>
<gene>
    <name evidence="13" type="ORF">EV356DRAFT_510447</name>
</gene>
<sequence>MCGIFGYINYLVEKDRRYILDTLVNGLSRLEYRGYDSAGLAVDGDKKNEVFAFKEVGKVAKLKALIEEEKPDFTKVFDSHVGIAHTRWATHGPPSRLNCHPHRSDPKWEFSVVHNGIITNYKELRALLESKGFRFETETDTEAIAKLAKYIYDEHPTIDFTVLAKAVIKELQGAFGLLLKSVHYPHEVIAARKGSPLVVGVRTQKKMKVDFVDVEYSQEGEALPAEQASQNLAMKKNNTLLGANLGANLLAPPDKSLLHRSQSRAFLSDDGAPMPTEFFLSSDPSAIVEHTKKVLYLEDDDIAHIHEGQLNIHRLSKVDGASNARAIQTLEIELQEMMKGSFDHFMQKEIFEQPESVVNAMRGRLDVANKKVTLGGLRQYIDTIRRCRRLIFLACGTSYHSCMAVRGIFEELTEIPISVELASDFLDRQAPVFRDDTCIFVSQSGETADSLMALRHCLERGALTVGIVNVVGSSISLLTHCGVHINAGPEIGVASTKAYTSQFVCMVMFALSLSEDKYSKQHRREEIMEGLAKISDQFKEALKMDQTIKQLCQKFKDQKSLLLLGRGAQHATALEGALKIKEISYLHCEAVMSGELKHGVLALVDENLPIVMILTRDPLFAKSLNAYQQVIARKGRPIVICNQNDAEFPGEKTDKIEVPRTVDVLQGLLNVIPLQLMAYWLAVAEGLNVDFPRNLAKSVTVE</sequence>
<evidence type="ECO:0000259" key="11">
    <source>
        <dbReference type="PROSITE" id="PS51278"/>
    </source>
</evidence>
<evidence type="ECO:0000259" key="12">
    <source>
        <dbReference type="PROSITE" id="PS51464"/>
    </source>
</evidence>
<feature type="domain" description="Glutamine amidotransferase type-2" evidence="11">
    <location>
        <begin position="2"/>
        <end position="308"/>
    </location>
</feature>
<dbReference type="InterPro" id="IPR017932">
    <property type="entry name" value="GATase_2_dom"/>
</dbReference>
<dbReference type="Gene3D" id="3.60.20.10">
    <property type="entry name" value="Glutamine Phosphoribosylpyrophosphate, subunit 1, domain 1"/>
    <property type="match status" value="1"/>
</dbReference>
<accession>A0A6A6HHV5</accession>
<dbReference type="FunFam" id="3.40.50.10490:FF:000001">
    <property type="entry name" value="Glutamine--fructose-6-phosphate aminotransferase [isomerizing]"/>
    <property type="match status" value="1"/>
</dbReference>
<dbReference type="EMBL" id="ML991779">
    <property type="protein sequence ID" value="KAF2237531.1"/>
    <property type="molecule type" value="Genomic_DNA"/>
</dbReference>
<reference evidence="13" key="1">
    <citation type="journal article" date="2020" name="Stud. Mycol.">
        <title>101 Dothideomycetes genomes: a test case for predicting lifestyles and emergence of pathogens.</title>
        <authorList>
            <person name="Haridas S."/>
            <person name="Albert R."/>
            <person name="Binder M."/>
            <person name="Bloem J."/>
            <person name="Labutti K."/>
            <person name="Salamov A."/>
            <person name="Andreopoulos B."/>
            <person name="Baker S."/>
            <person name="Barry K."/>
            <person name="Bills G."/>
            <person name="Bluhm B."/>
            <person name="Cannon C."/>
            <person name="Castanera R."/>
            <person name="Culley D."/>
            <person name="Daum C."/>
            <person name="Ezra D."/>
            <person name="Gonzalez J."/>
            <person name="Henrissat B."/>
            <person name="Kuo A."/>
            <person name="Liang C."/>
            <person name="Lipzen A."/>
            <person name="Lutzoni F."/>
            <person name="Magnuson J."/>
            <person name="Mondo S."/>
            <person name="Nolan M."/>
            <person name="Ohm R."/>
            <person name="Pangilinan J."/>
            <person name="Park H.-J."/>
            <person name="Ramirez L."/>
            <person name="Alfaro M."/>
            <person name="Sun H."/>
            <person name="Tritt A."/>
            <person name="Yoshinaga Y."/>
            <person name="Zwiers L.-H."/>
            <person name="Turgeon B."/>
            <person name="Goodwin S."/>
            <person name="Spatafora J."/>
            <person name="Crous P."/>
            <person name="Grigoriev I."/>
        </authorList>
    </citation>
    <scope>NUCLEOTIDE SEQUENCE</scope>
    <source>
        <strain evidence="13">Tuck. ex Michener</strain>
    </source>
</reference>
<evidence type="ECO:0000256" key="6">
    <source>
        <dbReference type="ARBA" id="ARBA00022679"/>
    </source>
</evidence>
<evidence type="ECO:0000256" key="3">
    <source>
        <dbReference type="ARBA" id="ARBA00004775"/>
    </source>
</evidence>
<dbReference type="CDD" id="cd00714">
    <property type="entry name" value="GFAT"/>
    <property type="match status" value="1"/>
</dbReference>
<dbReference type="GO" id="GO:0004360">
    <property type="term" value="F:glutamine-fructose-6-phosphate transaminase (isomerizing) activity"/>
    <property type="evidence" value="ECO:0007669"/>
    <property type="project" value="UniProtKB-EC"/>
</dbReference>
<dbReference type="GO" id="GO:0006031">
    <property type="term" value="P:chitin biosynthetic process"/>
    <property type="evidence" value="ECO:0007669"/>
    <property type="project" value="UniProtKB-ARBA"/>
</dbReference>
<dbReference type="Gene3D" id="3.40.50.10490">
    <property type="entry name" value="Glucose-6-phosphate isomerase like protein, domain 1"/>
    <property type="match status" value="2"/>
</dbReference>
<evidence type="ECO:0000256" key="5">
    <source>
        <dbReference type="ARBA" id="ARBA00022576"/>
    </source>
</evidence>
<dbReference type="AlphaFoldDB" id="A0A6A6HHV5"/>
<dbReference type="InterPro" id="IPR047084">
    <property type="entry name" value="GFAT_N"/>
</dbReference>
<dbReference type="InterPro" id="IPR035490">
    <property type="entry name" value="GlmS/FrlB_SIS"/>
</dbReference>
<proteinExistence type="predicted"/>
<evidence type="ECO:0000313" key="14">
    <source>
        <dbReference type="Proteomes" id="UP000800092"/>
    </source>
</evidence>
<comment type="catalytic activity">
    <reaction evidence="1">
        <text>D-fructose 6-phosphate + L-glutamine = D-glucosamine 6-phosphate + L-glutamate</text>
        <dbReference type="Rhea" id="RHEA:13237"/>
        <dbReference type="ChEBI" id="CHEBI:29985"/>
        <dbReference type="ChEBI" id="CHEBI:58359"/>
        <dbReference type="ChEBI" id="CHEBI:58725"/>
        <dbReference type="ChEBI" id="CHEBI:61527"/>
        <dbReference type="EC" id="2.6.1.16"/>
    </reaction>
</comment>
<dbReference type="EC" id="2.6.1.16" evidence="4"/>
<feature type="domain" description="SIS" evidence="12">
    <location>
        <begin position="551"/>
        <end position="692"/>
    </location>
</feature>
<dbReference type="NCBIfam" id="TIGR01135">
    <property type="entry name" value="glmS"/>
    <property type="match status" value="1"/>
</dbReference>
<evidence type="ECO:0000256" key="8">
    <source>
        <dbReference type="ARBA" id="ARBA00022962"/>
    </source>
</evidence>
<dbReference type="FunFam" id="3.40.50.10490:FF:000002">
    <property type="entry name" value="Glutamine--fructose-6-phosphate aminotransferase [isomerizing]"/>
    <property type="match status" value="1"/>
</dbReference>
<evidence type="ECO:0000256" key="7">
    <source>
        <dbReference type="ARBA" id="ARBA00022737"/>
    </source>
</evidence>
<dbReference type="InterPro" id="IPR035466">
    <property type="entry name" value="GlmS/AgaS_SIS"/>
</dbReference>
<dbReference type="InterPro" id="IPR029055">
    <property type="entry name" value="Ntn_hydrolases_N"/>
</dbReference>
<dbReference type="NCBIfam" id="NF001484">
    <property type="entry name" value="PRK00331.1"/>
    <property type="match status" value="1"/>
</dbReference>
<protein>
    <recommendedName>
        <fullName evidence="4">glutamine--fructose-6-phosphate transaminase (isomerizing)</fullName>
        <ecNumber evidence="4">2.6.1.16</ecNumber>
    </recommendedName>
    <alternativeName>
        <fullName evidence="10">D-fructose-6-phosphate amidotransferase</fullName>
    </alternativeName>
    <alternativeName>
        <fullName evidence="9">Hexosephosphate aminotransferase</fullName>
    </alternativeName>
</protein>
<evidence type="ECO:0000256" key="10">
    <source>
        <dbReference type="ARBA" id="ARBA00033302"/>
    </source>
</evidence>
<keyword evidence="5 13" id="KW-0032">Aminotransferase</keyword>
<dbReference type="InterPro" id="IPR001347">
    <property type="entry name" value="SIS_dom"/>
</dbReference>
<dbReference type="PANTHER" id="PTHR10937:SF0">
    <property type="entry name" value="GLUTAMINE--FRUCTOSE-6-PHOSPHATE TRANSAMINASE (ISOMERIZING)"/>
    <property type="match status" value="1"/>
</dbReference>
<dbReference type="OrthoDB" id="15235at2759"/>
<dbReference type="PROSITE" id="PS51464">
    <property type="entry name" value="SIS"/>
    <property type="match status" value="2"/>
</dbReference>
<feature type="domain" description="SIS" evidence="12">
    <location>
        <begin position="380"/>
        <end position="519"/>
    </location>
</feature>
<keyword evidence="6 13" id="KW-0808">Transferase</keyword>
<evidence type="ECO:0000256" key="1">
    <source>
        <dbReference type="ARBA" id="ARBA00001031"/>
    </source>
</evidence>
<keyword evidence="14" id="KW-1185">Reference proteome</keyword>
<comment type="pathway">
    <text evidence="3">Nucleotide-sugar biosynthesis; UDP-N-acetyl-alpha-D-glucosamine biosynthesis; alpha-D-glucosamine 6-phosphate from D-fructose 6-phosphate: step 1/1.</text>
</comment>